<dbReference type="InterPro" id="IPR038765">
    <property type="entry name" value="Papain-like_cys_pep_sf"/>
</dbReference>
<keyword evidence="5" id="KW-0732">Signal</keyword>
<evidence type="ECO:0000256" key="5">
    <source>
        <dbReference type="SAM" id="SignalP"/>
    </source>
</evidence>
<evidence type="ECO:0000259" key="6">
    <source>
        <dbReference type="SMART" id="SM00460"/>
    </source>
</evidence>
<feature type="compositionally biased region" description="Polar residues" evidence="4">
    <location>
        <begin position="265"/>
        <end position="279"/>
    </location>
</feature>
<sequence>MCKTLMNSCILPLMQVAVLWMCKTTWQLLDFVQVQYILTDVQDYLPCRPWKPCYPPVACSLCSTTTRFPRFNDVGKLLETRKGRCGEFANAALLCCRAIGLTARYIWDSEDHVWTEYWSDALQRWVHMDFCEAAWDKSLLYEGGWKKKLKYVLAICPTSVVDVTPRYTRQYAVVSQRRAVPDSWLKDRAQAVTQQLRASLPSGILQALELRDVSEQLELLGRATEQSPLNPEEAAAQGLKGRQTGDDEWRKARGEDGGACGTQGGESATTECSSRSSAPAATIWRPLPPFQEHDEHVDVNSGPASVCARAGRLMGGACRASGENSGEEAVNAFDGSVLNKWLDFGGGGLGGSAWLELRLMDTQGALASSPLLSYDIVSANDCPERDPRDWVVEGLSLQDEQAGNLADAWQILDVQKDVAFTDRHQLRSFACAYPRTASSSGIQQQQQQALPYWRRFRLRITSTADPAAANSVQLAAWDLFGLPQPAPLSLVPAQNSSSLGAAGADGVEACQQAAHQVVQAKAACLLAPHQVELLRKVGANVAHHPEDPRYRRLRASKVLTLASSPEAMALLLTTGFRPLVLDEPALFFVLEAGGHAVRRAASAAEILNSCF</sequence>
<keyword evidence="3" id="KW-0862">Zinc</keyword>
<protein>
    <recommendedName>
        <fullName evidence="6">Transglutaminase-like domain-containing protein</fullName>
    </recommendedName>
</protein>
<accession>A0ABQ7GXR6</accession>
<dbReference type="SUPFAM" id="SSF143503">
    <property type="entry name" value="PUG domain-like"/>
    <property type="match status" value="1"/>
</dbReference>
<feature type="chain" id="PRO_5045435731" description="Transglutaminase-like domain-containing protein" evidence="5">
    <location>
        <begin position="28"/>
        <end position="611"/>
    </location>
</feature>
<name>A0ABQ7GXR6_DUNSA</name>
<feature type="compositionally biased region" description="Basic and acidic residues" evidence="4">
    <location>
        <begin position="243"/>
        <end position="256"/>
    </location>
</feature>
<dbReference type="Proteomes" id="UP000815325">
    <property type="component" value="Unassembled WGS sequence"/>
</dbReference>
<evidence type="ECO:0000256" key="4">
    <source>
        <dbReference type="SAM" id="MobiDB-lite"/>
    </source>
</evidence>
<evidence type="ECO:0000313" key="8">
    <source>
        <dbReference type="Proteomes" id="UP000815325"/>
    </source>
</evidence>
<proteinExistence type="inferred from homology"/>
<keyword evidence="8" id="KW-1185">Reference proteome</keyword>
<comment type="similarity">
    <text evidence="1">Belongs to the transglutaminase-like superfamily. PNGase family.</text>
</comment>
<dbReference type="Pfam" id="PF01841">
    <property type="entry name" value="Transglut_core"/>
    <property type="match status" value="1"/>
</dbReference>
<evidence type="ECO:0000256" key="2">
    <source>
        <dbReference type="ARBA" id="ARBA00022723"/>
    </source>
</evidence>
<dbReference type="PANTHER" id="PTHR12143:SF19">
    <property type="entry name" value="PEPTIDE-N(4)-(N-ACETYL-BETA-GLUCOSAMINYL)ASPARAGINE AMIDASE"/>
    <property type="match status" value="1"/>
</dbReference>
<comment type="caution">
    <text evidence="7">The sequence shown here is derived from an EMBL/GenBank/DDBJ whole genome shotgun (WGS) entry which is preliminary data.</text>
</comment>
<evidence type="ECO:0000256" key="3">
    <source>
        <dbReference type="ARBA" id="ARBA00022833"/>
    </source>
</evidence>
<dbReference type="PANTHER" id="PTHR12143">
    <property type="entry name" value="PEPTIDE N-GLYCANASE PNGASE -RELATED"/>
    <property type="match status" value="1"/>
</dbReference>
<dbReference type="SUPFAM" id="SSF54001">
    <property type="entry name" value="Cysteine proteinases"/>
    <property type="match status" value="1"/>
</dbReference>
<feature type="region of interest" description="Disordered" evidence="4">
    <location>
        <begin position="222"/>
        <end position="279"/>
    </location>
</feature>
<reference evidence="7" key="1">
    <citation type="submission" date="2017-08" db="EMBL/GenBank/DDBJ databases">
        <authorList>
            <person name="Polle J.E."/>
            <person name="Barry K."/>
            <person name="Cushman J."/>
            <person name="Schmutz J."/>
            <person name="Tran D."/>
            <person name="Hathwaick L.T."/>
            <person name="Yim W.C."/>
            <person name="Jenkins J."/>
            <person name="Mckie-Krisberg Z.M."/>
            <person name="Prochnik S."/>
            <person name="Lindquist E."/>
            <person name="Dockter R.B."/>
            <person name="Adam C."/>
            <person name="Molina H."/>
            <person name="Bunkerborg J."/>
            <person name="Jin E."/>
            <person name="Buchheim M."/>
            <person name="Magnuson J."/>
        </authorList>
    </citation>
    <scope>NUCLEOTIDE SEQUENCE</scope>
    <source>
        <strain evidence="7">CCAP 19/18</strain>
    </source>
</reference>
<dbReference type="EMBL" id="MU069545">
    <property type="protein sequence ID" value="KAF5839394.1"/>
    <property type="molecule type" value="Genomic_DNA"/>
</dbReference>
<gene>
    <name evidence="7" type="ORF">DUNSADRAFT_963</name>
</gene>
<evidence type="ECO:0000256" key="1">
    <source>
        <dbReference type="ARBA" id="ARBA00009390"/>
    </source>
</evidence>
<evidence type="ECO:0000313" key="7">
    <source>
        <dbReference type="EMBL" id="KAF5839394.1"/>
    </source>
</evidence>
<dbReference type="CDD" id="cd09212">
    <property type="entry name" value="PUB"/>
    <property type="match status" value="1"/>
</dbReference>
<feature type="domain" description="Transglutaminase-like" evidence="6">
    <location>
        <begin position="77"/>
        <end position="132"/>
    </location>
</feature>
<dbReference type="Gene3D" id="3.10.620.30">
    <property type="match status" value="1"/>
</dbReference>
<keyword evidence="2" id="KW-0479">Metal-binding</keyword>
<dbReference type="InterPro" id="IPR050883">
    <property type="entry name" value="PNGase"/>
</dbReference>
<feature type="signal peptide" evidence="5">
    <location>
        <begin position="1"/>
        <end position="27"/>
    </location>
</feature>
<organism evidence="7 8">
    <name type="scientific">Dunaliella salina</name>
    <name type="common">Green alga</name>
    <name type="synonym">Protococcus salinus</name>
    <dbReference type="NCBI Taxonomy" id="3046"/>
    <lineage>
        <taxon>Eukaryota</taxon>
        <taxon>Viridiplantae</taxon>
        <taxon>Chlorophyta</taxon>
        <taxon>core chlorophytes</taxon>
        <taxon>Chlorophyceae</taxon>
        <taxon>CS clade</taxon>
        <taxon>Chlamydomonadales</taxon>
        <taxon>Dunaliellaceae</taxon>
        <taxon>Dunaliella</taxon>
    </lineage>
</organism>
<dbReference type="InterPro" id="IPR036339">
    <property type="entry name" value="PUB-like_dom_sf"/>
</dbReference>
<dbReference type="SMART" id="SM00460">
    <property type="entry name" value="TGc"/>
    <property type="match status" value="1"/>
</dbReference>
<dbReference type="InterPro" id="IPR002931">
    <property type="entry name" value="Transglutaminase-like"/>
</dbReference>